<dbReference type="InterPro" id="IPR003593">
    <property type="entry name" value="AAA+_ATPase"/>
</dbReference>
<dbReference type="InterPro" id="IPR007831">
    <property type="entry name" value="T2SS_GspE_N"/>
</dbReference>
<dbReference type="InterPro" id="IPR027417">
    <property type="entry name" value="P-loop_NTPase"/>
</dbReference>
<dbReference type="PANTHER" id="PTHR30258">
    <property type="entry name" value="TYPE II SECRETION SYSTEM PROTEIN GSPE-RELATED"/>
    <property type="match status" value="1"/>
</dbReference>
<comment type="similarity">
    <text evidence="1">Belongs to the GSP E family.</text>
</comment>
<dbReference type="CDD" id="cd01129">
    <property type="entry name" value="PulE-GspE-like"/>
    <property type="match status" value="1"/>
</dbReference>
<keyword evidence="3" id="KW-0067">ATP-binding</keyword>
<dbReference type="SMART" id="SM00382">
    <property type="entry name" value="AAA"/>
    <property type="match status" value="1"/>
</dbReference>
<dbReference type="SUPFAM" id="SSF52540">
    <property type="entry name" value="P-loop containing nucleoside triphosphate hydrolases"/>
    <property type="match status" value="1"/>
</dbReference>
<sequence length="542" mass="60380">MSIRGKGLLEAAINQGLITAEQQADARLMARRFKLDDVTALCYQQRLSLSSFYHAYASERDMLFVRASQVRIHRKQLKLIPQSFITQFRILPIELVSDEQEVIYVVTDSPENPALEKQLQRIFKTDIKLCVTDPETFESCLRIDLEIHTPETGFDAVDAFKQLLNAAYMHRASDIHIEPQTDHYLIRLRIDGRLQQFGKRFSLAEGSSLVSRIKVMSHLDIAETRMPQDGGADYVTPVNIEFEMRVATAPTKHGERVTLRLLGTDNQLLTLTQLGMSSESLRQFSRVIAQPHGIVLITGPTGSGKSTTLYAALTQLKSESTNILTAEDPVEMVVEGVSQVQMNAKVNFASALRSFLRHDPDVIMVGEIRDVETAEIALKAATTGHMVLSTLHTNSAIASVTRLKNIGLEPFMIASSLQGIVAQRLARKLCQHCKLEMEADFAELDSLGLDSDQTVMLSHPQGCSLCDGTGFKGRIALFETLWVDDPLRELITQGADEQKLRQHAQYYVSLAHDGCEKVIQGLTTLDELKHLGLVNQLVEAAR</sequence>
<evidence type="ECO:0000313" key="6">
    <source>
        <dbReference type="Proteomes" id="UP001449225"/>
    </source>
</evidence>
<dbReference type="PANTHER" id="PTHR30258:SF2">
    <property type="entry name" value="COMG OPERON PROTEIN 1"/>
    <property type="match status" value="1"/>
</dbReference>
<comment type="caution">
    <text evidence="5">The sequence shown here is derived from an EMBL/GenBank/DDBJ whole genome shotgun (WGS) entry which is preliminary data.</text>
</comment>
<evidence type="ECO:0000313" key="5">
    <source>
        <dbReference type="EMBL" id="MEM5535233.1"/>
    </source>
</evidence>
<proteinExistence type="inferred from homology"/>
<dbReference type="RefSeq" id="WP_067983334.1">
    <property type="nucleotide sequence ID" value="NZ_JBBMRA010000001.1"/>
</dbReference>
<dbReference type="SUPFAM" id="SSF160246">
    <property type="entry name" value="EspE N-terminal domain-like"/>
    <property type="match status" value="1"/>
</dbReference>
<dbReference type="PROSITE" id="PS00662">
    <property type="entry name" value="T2SP_E"/>
    <property type="match status" value="1"/>
</dbReference>
<dbReference type="InterPro" id="IPR001482">
    <property type="entry name" value="T2SS/T4SS_dom"/>
</dbReference>
<dbReference type="Gene3D" id="3.40.50.300">
    <property type="entry name" value="P-loop containing nucleotide triphosphate hydrolases"/>
    <property type="match status" value="1"/>
</dbReference>
<dbReference type="Gene3D" id="3.30.300.160">
    <property type="entry name" value="Type II secretion system, protein E, N-terminal domain"/>
    <property type="match status" value="1"/>
</dbReference>
<evidence type="ECO:0000259" key="4">
    <source>
        <dbReference type="PROSITE" id="PS00662"/>
    </source>
</evidence>
<dbReference type="Pfam" id="PF05157">
    <property type="entry name" value="MshEN"/>
    <property type="match status" value="1"/>
</dbReference>
<organism evidence="5 6">
    <name type="scientific">Neptuniibacter pectenicola</name>
    <dbReference type="NCBI Taxonomy" id="1806669"/>
    <lineage>
        <taxon>Bacteria</taxon>
        <taxon>Pseudomonadati</taxon>
        <taxon>Pseudomonadota</taxon>
        <taxon>Gammaproteobacteria</taxon>
        <taxon>Oceanospirillales</taxon>
        <taxon>Oceanospirillaceae</taxon>
        <taxon>Neptuniibacter</taxon>
    </lineage>
</organism>
<keyword evidence="2" id="KW-0547">Nucleotide-binding</keyword>
<feature type="domain" description="Bacterial type II secretion system protein E" evidence="4">
    <location>
        <begin position="356"/>
        <end position="370"/>
    </location>
</feature>
<dbReference type="Proteomes" id="UP001449225">
    <property type="component" value="Unassembled WGS sequence"/>
</dbReference>
<gene>
    <name evidence="5" type="ORF">WNY58_02395</name>
</gene>
<dbReference type="InterPro" id="IPR037257">
    <property type="entry name" value="T2SS_E_N_sf"/>
</dbReference>
<evidence type="ECO:0000256" key="3">
    <source>
        <dbReference type="ARBA" id="ARBA00022840"/>
    </source>
</evidence>
<name>A0ABU9TNX7_9GAMM</name>
<accession>A0ABU9TNX7</accession>
<evidence type="ECO:0000256" key="2">
    <source>
        <dbReference type="ARBA" id="ARBA00022741"/>
    </source>
</evidence>
<dbReference type="Gene3D" id="3.30.450.90">
    <property type="match status" value="1"/>
</dbReference>
<keyword evidence="6" id="KW-1185">Reference proteome</keyword>
<dbReference type="EMBL" id="JBBMRA010000001">
    <property type="protein sequence ID" value="MEM5535233.1"/>
    <property type="molecule type" value="Genomic_DNA"/>
</dbReference>
<reference evidence="5 6" key="1">
    <citation type="submission" date="2024-03" db="EMBL/GenBank/DDBJ databases">
        <title>Community enrichment and isolation of bacterial strains for fucoidan degradation.</title>
        <authorList>
            <person name="Sichert A."/>
        </authorList>
    </citation>
    <scope>NUCLEOTIDE SEQUENCE [LARGE SCALE GENOMIC DNA]</scope>
    <source>
        <strain evidence="5 6">AS76</strain>
    </source>
</reference>
<evidence type="ECO:0000256" key="1">
    <source>
        <dbReference type="ARBA" id="ARBA00006611"/>
    </source>
</evidence>
<protein>
    <submittedName>
        <fullName evidence="5">GspE/PulE family protein</fullName>
    </submittedName>
</protein>
<dbReference type="Pfam" id="PF00437">
    <property type="entry name" value="T2SSE"/>
    <property type="match status" value="1"/>
</dbReference>